<dbReference type="AlphaFoldDB" id="A0AAE0H3A2"/>
<evidence type="ECO:0000256" key="1">
    <source>
        <dbReference type="SAM" id="Coils"/>
    </source>
</evidence>
<gene>
    <name evidence="3" type="ORF">CYMTET_3356</name>
</gene>
<evidence type="ECO:0000313" key="4">
    <source>
        <dbReference type="Proteomes" id="UP001190700"/>
    </source>
</evidence>
<keyword evidence="4" id="KW-1185">Reference proteome</keyword>
<keyword evidence="1" id="KW-0175">Coiled coil</keyword>
<proteinExistence type="predicted"/>
<accession>A0AAE0H3A2</accession>
<feature type="compositionally biased region" description="Basic and acidic residues" evidence="2">
    <location>
        <begin position="486"/>
        <end position="503"/>
    </location>
</feature>
<evidence type="ECO:0000256" key="2">
    <source>
        <dbReference type="SAM" id="MobiDB-lite"/>
    </source>
</evidence>
<feature type="region of interest" description="Disordered" evidence="2">
    <location>
        <begin position="552"/>
        <end position="572"/>
    </location>
</feature>
<feature type="coiled-coil region" evidence="1">
    <location>
        <begin position="349"/>
        <end position="396"/>
    </location>
</feature>
<comment type="caution">
    <text evidence="3">The sequence shown here is derived from an EMBL/GenBank/DDBJ whole genome shotgun (WGS) entry which is preliminary data.</text>
</comment>
<feature type="compositionally biased region" description="Low complexity" evidence="2">
    <location>
        <begin position="476"/>
        <end position="485"/>
    </location>
</feature>
<dbReference type="Proteomes" id="UP001190700">
    <property type="component" value="Unassembled WGS sequence"/>
</dbReference>
<organism evidence="3 4">
    <name type="scientific">Cymbomonas tetramitiformis</name>
    <dbReference type="NCBI Taxonomy" id="36881"/>
    <lineage>
        <taxon>Eukaryota</taxon>
        <taxon>Viridiplantae</taxon>
        <taxon>Chlorophyta</taxon>
        <taxon>Pyramimonadophyceae</taxon>
        <taxon>Pyramimonadales</taxon>
        <taxon>Pyramimonadaceae</taxon>
        <taxon>Cymbomonas</taxon>
    </lineage>
</organism>
<sequence>MPLLVSIISCQIYCRLETKIPAKLSHCLLSVFATPQRLKTGLEPGRPQGQQLLYASPTKHGAVKTPENGATNFNSQSHLQKSLQQTFGPLADISPYNSLPNGLNGAVTSWQSAQQLQRSGMDEAYSSREDSMLAHIQNRFTSGHQEPRTDGLTGHVTGIDSNLTSSSQATVASPTLNLPVRQSTFPDRSWPSESPVLEFPESLSAEDGVGNWNMELEAMLDSCDQLPPSLPRRASFGLGAEPEHARGSQFILNGDANCSVAELPPTASRSIATGKLSMANGPLPTAPRLKAANGQMAKPPPPQPQQKPKKAGSTKAEIQQRCKERDHQKQVQQIRRTGKNAADKKARLYRKIKETAQKALKECEQLEEFAAYVNLKRPLEEKLKRAIEEKRLLDNKYQQAVNGQRVLQTKAEHAREKAKIAEDATEGTIEYEYVERANVHWAPEDHFMRTPQIASRAAALGTYWFAQGQAAAGNAQAGHSAGQAADAERHLVGPRDDGSREKDASLLTGSAMDSSGRHQNPGKACGNAVKAFGRAAPRKFCPYTLMSRKPVPASRSAVRLSMQLGPPGGVDK</sequence>
<evidence type="ECO:0000313" key="3">
    <source>
        <dbReference type="EMBL" id="KAK3289195.1"/>
    </source>
</evidence>
<name>A0AAE0H3A2_9CHLO</name>
<reference evidence="3 4" key="1">
    <citation type="journal article" date="2015" name="Genome Biol. Evol.">
        <title>Comparative Genomics of a Bacterivorous Green Alga Reveals Evolutionary Causalities and Consequences of Phago-Mixotrophic Mode of Nutrition.</title>
        <authorList>
            <person name="Burns J.A."/>
            <person name="Paasch A."/>
            <person name="Narechania A."/>
            <person name="Kim E."/>
        </authorList>
    </citation>
    <scope>NUCLEOTIDE SEQUENCE [LARGE SCALE GENOMIC DNA]</scope>
    <source>
        <strain evidence="3 4">PLY_AMNH</strain>
    </source>
</reference>
<dbReference type="EMBL" id="LGRX02000205">
    <property type="protein sequence ID" value="KAK3289195.1"/>
    <property type="molecule type" value="Genomic_DNA"/>
</dbReference>
<protein>
    <submittedName>
        <fullName evidence="3">Uncharacterized protein</fullName>
    </submittedName>
</protein>
<feature type="compositionally biased region" description="Basic and acidic residues" evidence="2">
    <location>
        <begin position="318"/>
        <end position="329"/>
    </location>
</feature>
<feature type="region of interest" description="Disordered" evidence="2">
    <location>
        <begin position="476"/>
        <end position="503"/>
    </location>
</feature>
<feature type="region of interest" description="Disordered" evidence="2">
    <location>
        <begin position="278"/>
        <end position="329"/>
    </location>
</feature>